<accession>A0A415EYB8</accession>
<comment type="caution">
    <text evidence="1">The sequence shown here is derived from an EMBL/GenBank/DDBJ whole genome shotgun (WGS) entry which is preliminary data.</text>
</comment>
<sequence>MEAFENARKFIYKNARPLDLARWQYHFENGSREAVLQALQFYQNEDGGYGHGLEPDHWNPNSTPIAVWEACRILRELECLHSTNPQVQGILRYLASGKEFSEGKWFNQVPSTVSYPHAIWWESPVGVPADNPTVSLAGMILKTGETTLYQKAQEIVETAVASFLKEPTSEMHTLVVYLELLQDCEEIQYQPVLANERFREILFQQIRHTVSNEPEEWFTSYVSKPSNFFFTREQLLGIFSEELCKKEAQEILKYQQEDGSFVIPWQWGTDYPEFFISKQWWKSITIIKNFLFLQAFLDESF</sequence>
<evidence type="ECO:0000313" key="2">
    <source>
        <dbReference type="Proteomes" id="UP000286288"/>
    </source>
</evidence>
<organism evidence="1 2">
    <name type="scientific">Enterococcus casseliflavus</name>
    <name type="common">Enterococcus flavescens</name>
    <dbReference type="NCBI Taxonomy" id="37734"/>
    <lineage>
        <taxon>Bacteria</taxon>
        <taxon>Bacillati</taxon>
        <taxon>Bacillota</taxon>
        <taxon>Bacilli</taxon>
        <taxon>Lactobacillales</taxon>
        <taxon>Enterococcaceae</taxon>
        <taxon>Enterococcus</taxon>
    </lineage>
</organism>
<reference evidence="1 2" key="1">
    <citation type="submission" date="2018-08" db="EMBL/GenBank/DDBJ databases">
        <title>A genome reference for cultivated species of the human gut microbiota.</title>
        <authorList>
            <person name="Zou Y."/>
            <person name="Xue W."/>
            <person name="Luo G."/>
        </authorList>
    </citation>
    <scope>NUCLEOTIDE SEQUENCE [LARGE SCALE GENOMIC DNA]</scope>
    <source>
        <strain evidence="1 2">AF48-16</strain>
    </source>
</reference>
<dbReference type="Proteomes" id="UP000286288">
    <property type="component" value="Unassembled WGS sequence"/>
</dbReference>
<gene>
    <name evidence="1" type="ORF">DW084_01185</name>
</gene>
<name>A0A415EYB8_ENTCA</name>
<dbReference type="EMBL" id="QRMZ01000001">
    <property type="protein sequence ID" value="RHK08315.1"/>
    <property type="molecule type" value="Genomic_DNA"/>
</dbReference>
<protein>
    <recommendedName>
        <fullName evidence="3">Squalene cyclase C-terminal domain-containing protein</fullName>
    </recommendedName>
</protein>
<dbReference type="InterPro" id="IPR008930">
    <property type="entry name" value="Terpenoid_cyclase/PrenylTrfase"/>
</dbReference>
<dbReference type="SUPFAM" id="SSF48239">
    <property type="entry name" value="Terpenoid cyclases/Protein prenyltransferases"/>
    <property type="match status" value="1"/>
</dbReference>
<evidence type="ECO:0008006" key="3">
    <source>
        <dbReference type="Google" id="ProtNLM"/>
    </source>
</evidence>
<dbReference type="AlphaFoldDB" id="A0A415EYB8"/>
<proteinExistence type="predicted"/>
<evidence type="ECO:0000313" key="1">
    <source>
        <dbReference type="EMBL" id="RHK08315.1"/>
    </source>
</evidence>